<dbReference type="Proteomes" id="UP000464524">
    <property type="component" value="Chromosome"/>
</dbReference>
<dbReference type="KEGG" id="pmes:FX988_02292"/>
<keyword evidence="1" id="KW-0175">Coiled coil</keyword>
<keyword evidence="3" id="KW-1185">Reference proteome</keyword>
<organism evidence="2 3">
    <name type="scientific">Paraglaciecola mesophila</name>
    <dbReference type="NCBI Taxonomy" id="197222"/>
    <lineage>
        <taxon>Bacteria</taxon>
        <taxon>Pseudomonadati</taxon>
        <taxon>Pseudomonadota</taxon>
        <taxon>Gammaproteobacteria</taxon>
        <taxon>Alteromonadales</taxon>
        <taxon>Alteromonadaceae</taxon>
        <taxon>Paraglaciecola</taxon>
    </lineage>
</organism>
<evidence type="ECO:0000256" key="1">
    <source>
        <dbReference type="SAM" id="Coils"/>
    </source>
</evidence>
<dbReference type="OrthoDB" id="5898598at2"/>
<feature type="coiled-coil region" evidence="1">
    <location>
        <begin position="89"/>
        <end position="156"/>
    </location>
</feature>
<reference evidence="2 3" key="1">
    <citation type="submission" date="2019-12" db="EMBL/GenBank/DDBJ databases">
        <title>Genome sequencing and assembly of endphytes of Porphyra tenera.</title>
        <authorList>
            <person name="Park J.M."/>
            <person name="Shin R."/>
            <person name="Jo S.H."/>
        </authorList>
    </citation>
    <scope>NUCLEOTIDE SEQUENCE [LARGE SCALE GENOMIC DNA]</scope>
    <source>
        <strain evidence="2 3">GPM4</strain>
    </source>
</reference>
<dbReference type="RefSeq" id="WP_160179931.1">
    <property type="nucleotide sequence ID" value="NZ_CP047656.1"/>
</dbReference>
<gene>
    <name evidence="2" type="ORF">FX988_02292</name>
</gene>
<evidence type="ECO:0000313" key="2">
    <source>
        <dbReference type="EMBL" id="QHJ12050.1"/>
    </source>
</evidence>
<dbReference type="EMBL" id="CP047656">
    <property type="protein sequence ID" value="QHJ12050.1"/>
    <property type="molecule type" value="Genomic_DNA"/>
</dbReference>
<name>A0A857JLQ3_9ALTE</name>
<accession>A0A857JLQ3</accession>
<proteinExistence type="predicted"/>
<dbReference type="AlphaFoldDB" id="A0A857JLQ3"/>
<evidence type="ECO:0000313" key="3">
    <source>
        <dbReference type="Proteomes" id="UP000464524"/>
    </source>
</evidence>
<sequence length="177" mass="19779">MTDKQSQDKQDSPSPATELAHLRQIVFGDAQKGLEQKIEQLGKTLQTQLKQHEQQTARQFSLLQNALENHVDQLEDKLLNADKGQDAKANELFTLNKNLSSELEMAEAANKQENDELHKRIDQDIAALSNKFSEQLKEALAQLTQVSNELNASKTDRKTLAKLLATVASNLETGDDE</sequence>
<protein>
    <submittedName>
        <fullName evidence="2">Uncharacterized protein</fullName>
    </submittedName>
</protein>